<evidence type="ECO:0000256" key="4">
    <source>
        <dbReference type="ARBA" id="ARBA00023004"/>
    </source>
</evidence>
<dbReference type="InterPro" id="IPR013428">
    <property type="entry name" value="Membrane-bound_put_N"/>
</dbReference>
<comment type="caution">
    <text evidence="7">The sequence shown here is derived from an EMBL/GenBank/DDBJ whole genome shotgun (WGS) entry which is preliminary data.</text>
</comment>
<dbReference type="InterPro" id="IPR013427">
    <property type="entry name" value="Haem-bd_dom_put"/>
</dbReference>
<dbReference type="InterPro" id="IPR011041">
    <property type="entry name" value="Quinoprot_gluc/sorb_DH_b-prop"/>
</dbReference>
<keyword evidence="8" id="KW-1185">Reference proteome</keyword>
<dbReference type="InterPro" id="IPR028994">
    <property type="entry name" value="Integrin_alpha_N"/>
</dbReference>
<accession>A0ABT7PE20</accession>
<name>A0ABT7PE20_9BACT</name>
<evidence type="ECO:0000256" key="2">
    <source>
        <dbReference type="ARBA" id="ARBA00022723"/>
    </source>
</evidence>
<keyword evidence="2 5" id="KW-0479">Metal-binding</keyword>
<gene>
    <name evidence="7" type="ORF">QTN89_04780</name>
</gene>
<dbReference type="NCBIfam" id="TIGR02603">
    <property type="entry name" value="CxxCH_TIGR02603"/>
    <property type="match status" value="1"/>
</dbReference>
<dbReference type="InterPro" id="IPR055557">
    <property type="entry name" value="DUF7133"/>
</dbReference>
<dbReference type="RefSeq" id="WP_289162398.1">
    <property type="nucleotide sequence ID" value="NZ_JASZZN010000003.1"/>
</dbReference>
<dbReference type="Proteomes" id="UP001239462">
    <property type="component" value="Unassembled WGS sequence"/>
</dbReference>
<dbReference type="PANTHER" id="PTHR33546:SF1">
    <property type="entry name" value="LARGE, MULTIFUNCTIONAL SECRETED PROTEIN"/>
    <property type="match status" value="1"/>
</dbReference>
<dbReference type="InterPro" id="IPR011042">
    <property type="entry name" value="6-blade_b-propeller_TolB-like"/>
</dbReference>
<proteinExistence type="predicted"/>
<dbReference type="Pfam" id="PF23500">
    <property type="entry name" value="DUF7133"/>
    <property type="match status" value="1"/>
</dbReference>
<dbReference type="Gene3D" id="1.10.760.10">
    <property type="entry name" value="Cytochrome c-like domain"/>
    <property type="match status" value="1"/>
</dbReference>
<organism evidence="7 8">
    <name type="scientific">Roseiconus lacunae</name>
    <dbReference type="NCBI Taxonomy" id="2605694"/>
    <lineage>
        <taxon>Bacteria</taxon>
        <taxon>Pseudomonadati</taxon>
        <taxon>Planctomycetota</taxon>
        <taxon>Planctomycetia</taxon>
        <taxon>Pirellulales</taxon>
        <taxon>Pirellulaceae</taxon>
        <taxon>Roseiconus</taxon>
    </lineage>
</organism>
<dbReference type="SUPFAM" id="SSF46626">
    <property type="entry name" value="Cytochrome c"/>
    <property type="match status" value="1"/>
</dbReference>
<dbReference type="Gene3D" id="2.120.10.30">
    <property type="entry name" value="TolB, C-terminal domain"/>
    <property type="match status" value="1"/>
</dbReference>
<keyword evidence="4 5" id="KW-0408">Iron</keyword>
<dbReference type="SUPFAM" id="SSF69318">
    <property type="entry name" value="Integrin alpha N-terminal domain"/>
    <property type="match status" value="1"/>
</dbReference>
<dbReference type="PROSITE" id="PS51007">
    <property type="entry name" value="CYTC"/>
    <property type="match status" value="1"/>
</dbReference>
<evidence type="ECO:0000256" key="3">
    <source>
        <dbReference type="ARBA" id="ARBA00022729"/>
    </source>
</evidence>
<dbReference type="InterPro" id="IPR011989">
    <property type="entry name" value="ARM-like"/>
</dbReference>
<dbReference type="InterPro" id="IPR009056">
    <property type="entry name" value="Cyt_c-like_dom"/>
</dbReference>
<evidence type="ECO:0000259" key="6">
    <source>
        <dbReference type="PROSITE" id="PS51007"/>
    </source>
</evidence>
<keyword evidence="3" id="KW-0732">Signal</keyword>
<dbReference type="InterPro" id="IPR036909">
    <property type="entry name" value="Cyt_c-like_dom_sf"/>
</dbReference>
<dbReference type="SUPFAM" id="SSF48371">
    <property type="entry name" value="ARM repeat"/>
    <property type="match status" value="1"/>
</dbReference>
<dbReference type="EMBL" id="JASZZN010000003">
    <property type="protein sequence ID" value="MDM4014735.1"/>
    <property type="molecule type" value="Genomic_DNA"/>
</dbReference>
<feature type="domain" description="Cytochrome c" evidence="6">
    <location>
        <begin position="1440"/>
        <end position="1573"/>
    </location>
</feature>
<dbReference type="PANTHER" id="PTHR33546">
    <property type="entry name" value="LARGE, MULTIFUNCTIONAL SECRETED PROTEIN-RELATED"/>
    <property type="match status" value="1"/>
</dbReference>
<reference evidence="7 8" key="1">
    <citation type="submission" date="2023-06" db="EMBL/GenBank/DDBJ databases">
        <title>Roseiconus lacunae JC819 isolated from Gulf of Mannar region, Tamil Nadu.</title>
        <authorList>
            <person name="Pk S."/>
            <person name="Ch S."/>
            <person name="Ch V.R."/>
        </authorList>
    </citation>
    <scope>NUCLEOTIDE SEQUENCE [LARGE SCALE GENOMIC DNA]</scope>
    <source>
        <strain evidence="7 8">JC819</strain>
    </source>
</reference>
<evidence type="ECO:0000313" key="7">
    <source>
        <dbReference type="EMBL" id="MDM4014735.1"/>
    </source>
</evidence>
<dbReference type="InterPro" id="IPR016024">
    <property type="entry name" value="ARM-type_fold"/>
</dbReference>
<sequence length="1574" mass="172792">MNLFRSPLFIWGIASIGLAANLWAEETKTRFTTVVLSEVFHSEGASVADLNRDGASDVVSGPYWYEGPDFRTKHAYANVTTPTIKAYSDHFFSFASDLDQDGWVDLVAIPIPGEDVYWYRNPGQNKSKIDKSTTGSEAWERFPLLTGVGNESPTLADVDGDEIPDLVCVHQGRLGYARQQDDPRSPWRFIPVSDREGYGRFTHGLGIGDLNGDGKVDILETNGWWEQSERSAATFSFHPVQFAESGGAQMLVVDIDGDGDHDVVSSQNAHAYGLAWFEHRIGPVGDHFFVKHQVMGNDASQQVDGLAISQLHALAAADIDGDGVSDIVTGKRFWAHGGNDPGAQELPVLYWFRTARSKHGVTFEPNLISRRVGVGTQVTVADVDGNNHLDVVVGNKLGTFVAFNRGAQEASANPVEPQAVLPGTAEFRSGVRTTDPLSPEEEQKTFVLPPGFEAELVVSEPQIAKPMNLAFDHRHRLWISSSSEYPFPADEGQGRDTIKVLEDSNGDGNYDNVTTFADGLNIPIGLYPYGNGVICFSIPNIWYLQDTDGDGKADRRDVLYGPFDTSRDTHGMCNAFTRGYDGWLYACHGFNNQSSVTGGDGNTVTMHSGNTFRMRLDGSRIEHFTHGQVNPFGLAFDHEGNAFTADCHTKPVTLLLRGGYYPSFGKPHDGLGFVPPVMEHLNGSTAIGGMALYEGDQFPETYRRSAFGGNVMTSRINRNSIVDRGGSIEAVEQSDFLISGDPWFRPVDLQVGPDGALYVADFYNRIIGHYEVPLNHPGRDRHRGRVWRIKYTGKNRRDHAIVSAPSYATPLTNRANVSIDEQIHQQIERLNDSNLANRMLAADVLADRIGTQAIPMIRQTLQQQTSSNSIIHTLWILYRLQDLRSDDLTIALKSNDVTVRIHGFRVLGEQNAVDGSDWILQGLTDRDVKVKRAAASAATQHPSIDYVQPLLNLLKTTDGDPHLHHVVRMALRDHLIDQELFQLATKTLTAAQLPIVLDLCLAIRTDFAGQFVAKHIDRIASKPPTQLAEFLQFASRYGDNSDLQAVINLARETFAQNLAVQETLLRSVKNGRAQRGETMPKAVQSWATDLACGYLGIESPDAGLPEFVASIGWKYIPSPRQIDQPNPWTVSTKRRSADGEQASKLWSSFPRGESLTGTFRSSAFELPADFQFFIAGHDGFPGKPIQNNNFVQIRDATTREILKRWSPPRNDVAQHVRWDTGDQSGRSVIIELIDQDSASAYAWLAVGRFSLSSLNPSDSFESQRKATDLIAEFRLDGLKPIVKQLFELSDASPQQVAAYAKAWTALAPSATKDGLAESFNVGGLTHPIQERLVVALIDGTQVAEALQETMQVATSIEQSKIAEKLASDSQGAQFLLDLVTQGRASANLLTTPAIAPKLQQVASADQQQQLHQLTKDLAAEAPELSAQIHLQREHYASRGGDRLKGAALFKIHCAVCHQVAGQGAEVGPNLDGLGARGLDRVVEDVLAPNRNVDAAFRTSVILLDDGRVLSGLVKRSEGAQLIVVDEKGKEIAISKDSIETQKQNQNSPMPANFHELLSPQQRSDLLAYLLSLTS</sequence>
<keyword evidence="1 5" id="KW-0349">Heme</keyword>
<dbReference type="SUPFAM" id="SSF50952">
    <property type="entry name" value="Soluble quinoprotein glucose dehydrogenase"/>
    <property type="match status" value="1"/>
</dbReference>
<evidence type="ECO:0000256" key="5">
    <source>
        <dbReference type="PROSITE-ProRule" id="PRU00433"/>
    </source>
</evidence>
<evidence type="ECO:0000256" key="1">
    <source>
        <dbReference type="ARBA" id="ARBA00022617"/>
    </source>
</evidence>
<dbReference type="InterPro" id="IPR013517">
    <property type="entry name" value="FG-GAP"/>
</dbReference>
<dbReference type="NCBIfam" id="TIGR02604">
    <property type="entry name" value="Piru_Ver_Nterm"/>
    <property type="match status" value="1"/>
</dbReference>
<dbReference type="Gene3D" id="2.130.10.130">
    <property type="entry name" value="Integrin alpha, N-terminal"/>
    <property type="match status" value="2"/>
</dbReference>
<dbReference type="Pfam" id="PF00034">
    <property type="entry name" value="Cytochrom_C"/>
    <property type="match status" value="1"/>
</dbReference>
<dbReference type="Gene3D" id="1.25.10.10">
    <property type="entry name" value="Leucine-rich Repeat Variant"/>
    <property type="match status" value="1"/>
</dbReference>
<protein>
    <submittedName>
        <fullName evidence="7">FG-GAP-like repeat-containing protein</fullName>
    </submittedName>
</protein>
<evidence type="ECO:0000313" key="8">
    <source>
        <dbReference type="Proteomes" id="UP001239462"/>
    </source>
</evidence>
<dbReference type="Pfam" id="PF13517">
    <property type="entry name" value="FG-GAP_3"/>
    <property type="match status" value="1"/>
</dbReference>